<proteinExistence type="inferred from homology"/>
<feature type="domain" description="C2H2-type" evidence="13">
    <location>
        <begin position="395"/>
        <end position="422"/>
    </location>
</feature>
<feature type="domain" description="C2H2-type" evidence="13">
    <location>
        <begin position="423"/>
        <end position="450"/>
    </location>
</feature>
<evidence type="ECO:0000256" key="7">
    <source>
        <dbReference type="ARBA" id="ARBA00023015"/>
    </source>
</evidence>
<keyword evidence="4" id="KW-0677">Repeat</keyword>
<keyword evidence="8" id="KW-0238">DNA-binding</keyword>
<evidence type="ECO:0000313" key="14">
    <source>
        <dbReference type="EMBL" id="TRY77980.1"/>
    </source>
</evidence>
<feature type="region of interest" description="Disordered" evidence="12">
    <location>
        <begin position="503"/>
        <end position="566"/>
    </location>
</feature>
<evidence type="ECO:0000256" key="8">
    <source>
        <dbReference type="ARBA" id="ARBA00023125"/>
    </source>
</evidence>
<dbReference type="InterPro" id="IPR013087">
    <property type="entry name" value="Znf_C2H2_type"/>
</dbReference>
<name>A0A553PJW5_TIGCA</name>
<dbReference type="STRING" id="6832.A0A553PJW5"/>
<dbReference type="InterPro" id="IPR036236">
    <property type="entry name" value="Znf_C2H2_sf"/>
</dbReference>
<feature type="domain" description="C2H2-type" evidence="13">
    <location>
        <begin position="339"/>
        <end position="366"/>
    </location>
</feature>
<evidence type="ECO:0000259" key="13">
    <source>
        <dbReference type="PROSITE" id="PS50157"/>
    </source>
</evidence>
<dbReference type="Gene3D" id="2.170.270.10">
    <property type="entry name" value="SET domain"/>
    <property type="match status" value="1"/>
</dbReference>
<evidence type="ECO:0000256" key="10">
    <source>
        <dbReference type="ARBA" id="ARBA00023242"/>
    </source>
</evidence>
<feature type="domain" description="C2H2-type" evidence="13">
    <location>
        <begin position="311"/>
        <end position="338"/>
    </location>
</feature>
<dbReference type="FunFam" id="3.30.160.60:FF:000671">
    <property type="entry name" value="Zinc finger protein 26"/>
    <property type="match status" value="1"/>
</dbReference>
<dbReference type="Pfam" id="PF00096">
    <property type="entry name" value="zf-C2H2"/>
    <property type="match status" value="6"/>
</dbReference>
<dbReference type="SUPFAM" id="SSF57667">
    <property type="entry name" value="beta-beta-alpha zinc fingers"/>
    <property type="match status" value="3"/>
</dbReference>
<dbReference type="AlphaFoldDB" id="A0A553PJW5"/>
<dbReference type="GO" id="GO:0010468">
    <property type="term" value="P:regulation of gene expression"/>
    <property type="evidence" value="ECO:0007669"/>
    <property type="project" value="TreeGrafter"/>
</dbReference>
<comment type="caution">
    <text evidence="14">The sequence shown here is derived from an EMBL/GenBank/DDBJ whole genome shotgun (WGS) entry which is preliminary data.</text>
</comment>
<dbReference type="FunFam" id="3.30.160.60:FF:000446">
    <property type="entry name" value="Zinc finger protein"/>
    <property type="match status" value="1"/>
</dbReference>
<dbReference type="Proteomes" id="UP000318571">
    <property type="component" value="Chromosome 11"/>
</dbReference>
<dbReference type="FunFam" id="3.30.160.60:FF:000450">
    <property type="entry name" value="PR domain zinc finger protein 14"/>
    <property type="match status" value="1"/>
</dbReference>
<dbReference type="PROSITE" id="PS00028">
    <property type="entry name" value="ZINC_FINGER_C2H2_1"/>
    <property type="match status" value="6"/>
</dbReference>
<dbReference type="PANTHER" id="PTHR16515:SF49">
    <property type="entry name" value="GASTRULA ZINC FINGER PROTEIN XLCGF49.1-LIKE-RELATED"/>
    <property type="match status" value="1"/>
</dbReference>
<feature type="compositionally biased region" description="Acidic residues" evidence="12">
    <location>
        <begin position="515"/>
        <end position="527"/>
    </location>
</feature>
<dbReference type="InterPro" id="IPR050331">
    <property type="entry name" value="Zinc_finger"/>
</dbReference>
<evidence type="ECO:0000313" key="15">
    <source>
        <dbReference type="Proteomes" id="UP000318571"/>
    </source>
</evidence>
<dbReference type="OrthoDB" id="3437960at2759"/>
<reference evidence="14 15" key="1">
    <citation type="journal article" date="2018" name="Nat. Ecol. Evol.">
        <title>Genomic signatures of mitonuclear coevolution across populations of Tigriopus californicus.</title>
        <authorList>
            <person name="Barreto F.S."/>
            <person name="Watson E.T."/>
            <person name="Lima T.G."/>
            <person name="Willett C.S."/>
            <person name="Edmands S."/>
            <person name="Li W."/>
            <person name="Burton R.S."/>
        </authorList>
    </citation>
    <scope>NUCLEOTIDE SEQUENCE [LARGE SCALE GENOMIC DNA]</scope>
    <source>
        <strain evidence="14 15">San Diego</strain>
    </source>
</reference>
<dbReference type="EMBL" id="VCGU01000003">
    <property type="protein sequence ID" value="TRY77980.1"/>
    <property type="molecule type" value="Genomic_DNA"/>
</dbReference>
<keyword evidence="9" id="KW-0804">Transcription</keyword>
<protein>
    <recommendedName>
        <fullName evidence="13">C2H2-type domain-containing protein</fullName>
    </recommendedName>
</protein>
<feature type="domain" description="C2H2-type" evidence="13">
    <location>
        <begin position="451"/>
        <end position="478"/>
    </location>
</feature>
<keyword evidence="5 11" id="KW-0863">Zinc-finger</keyword>
<keyword evidence="15" id="KW-1185">Reference proteome</keyword>
<dbReference type="GO" id="GO:0005634">
    <property type="term" value="C:nucleus"/>
    <property type="evidence" value="ECO:0007669"/>
    <property type="project" value="UniProtKB-SubCell"/>
</dbReference>
<dbReference type="PANTHER" id="PTHR16515">
    <property type="entry name" value="PR DOMAIN ZINC FINGER PROTEIN"/>
    <property type="match status" value="1"/>
</dbReference>
<evidence type="ECO:0000256" key="12">
    <source>
        <dbReference type="SAM" id="MobiDB-lite"/>
    </source>
</evidence>
<gene>
    <name evidence="14" type="ORF">TCAL_09492</name>
</gene>
<dbReference type="FunFam" id="3.30.160.60:FF:000557">
    <property type="entry name" value="zinc finger and SCAN domain-containing protein 29"/>
    <property type="match status" value="1"/>
</dbReference>
<feature type="compositionally biased region" description="Polar residues" evidence="12">
    <location>
        <begin position="545"/>
        <end position="554"/>
    </location>
</feature>
<comment type="similarity">
    <text evidence="2">Belongs to the krueppel C2H2-type zinc-finger protein family.</text>
</comment>
<evidence type="ECO:0000256" key="11">
    <source>
        <dbReference type="PROSITE-ProRule" id="PRU00042"/>
    </source>
</evidence>
<keyword evidence="6" id="KW-0862">Zinc</keyword>
<dbReference type="GO" id="GO:0003677">
    <property type="term" value="F:DNA binding"/>
    <property type="evidence" value="ECO:0007669"/>
    <property type="project" value="UniProtKB-KW"/>
</dbReference>
<dbReference type="InterPro" id="IPR046341">
    <property type="entry name" value="SET_dom_sf"/>
</dbReference>
<evidence type="ECO:0000256" key="6">
    <source>
        <dbReference type="ARBA" id="ARBA00022833"/>
    </source>
</evidence>
<dbReference type="FunFam" id="3.30.160.60:FF:000193">
    <property type="entry name" value="Zinc finger protein 300"/>
    <property type="match status" value="1"/>
</dbReference>
<accession>A0A553PJW5</accession>
<dbReference type="GO" id="GO:0008270">
    <property type="term" value="F:zinc ion binding"/>
    <property type="evidence" value="ECO:0007669"/>
    <property type="project" value="UniProtKB-KW"/>
</dbReference>
<keyword evidence="7" id="KW-0805">Transcription regulation</keyword>
<feature type="domain" description="C2H2-type" evidence="13">
    <location>
        <begin position="367"/>
        <end position="394"/>
    </location>
</feature>
<dbReference type="PROSITE" id="PS50157">
    <property type="entry name" value="ZINC_FINGER_C2H2_2"/>
    <property type="match status" value="6"/>
</dbReference>
<evidence type="ECO:0000256" key="2">
    <source>
        <dbReference type="ARBA" id="ARBA00006991"/>
    </source>
</evidence>
<evidence type="ECO:0000256" key="1">
    <source>
        <dbReference type="ARBA" id="ARBA00004123"/>
    </source>
</evidence>
<keyword evidence="3" id="KW-0479">Metal-binding</keyword>
<evidence type="ECO:0000256" key="5">
    <source>
        <dbReference type="ARBA" id="ARBA00022771"/>
    </source>
</evidence>
<organism evidence="14 15">
    <name type="scientific">Tigriopus californicus</name>
    <name type="common">Marine copepod</name>
    <dbReference type="NCBI Taxonomy" id="6832"/>
    <lineage>
        <taxon>Eukaryota</taxon>
        <taxon>Metazoa</taxon>
        <taxon>Ecdysozoa</taxon>
        <taxon>Arthropoda</taxon>
        <taxon>Crustacea</taxon>
        <taxon>Multicrustacea</taxon>
        <taxon>Hexanauplia</taxon>
        <taxon>Copepoda</taxon>
        <taxon>Harpacticoida</taxon>
        <taxon>Harpacticidae</taxon>
        <taxon>Tigriopus</taxon>
    </lineage>
</organism>
<evidence type="ECO:0000256" key="4">
    <source>
        <dbReference type="ARBA" id="ARBA00022737"/>
    </source>
</evidence>
<dbReference type="SMART" id="SM00355">
    <property type="entry name" value="ZnF_C2H2"/>
    <property type="match status" value="6"/>
</dbReference>
<dbReference type="Gene3D" id="3.30.160.60">
    <property type="entry name" value="Classic Zinc Finger"/>
    <property type="match status" value="6"/>
</dbReference>
<evidence type="ECO:0000256" key="9">
    <source>
        <dbReference type="ARBA" id="ARBA00023163"/>
    </source>
</evidence>
<comment type="subcellular location">
    <subcellularLocation>
        <location evidence="1">Nucleus</location>
    </subcellularLocation>
</comment>
<keyword evidence="10" id="KW-0539">Nucleus</keyword>
<sequence>MESLVLCPEELSLAPVVTNSAIGISPPPADLTIWSIEKLQKGNKFLPWKGTVRSDKLPVFDKLPEFDVRHRFGLYDEISEVVGRKIRQCNWIRFLRYSLVYNDSVNLIGTKGPTGEPIFELIKDIDPKTELVCFFVPERPEETFLLPAIQYLRHTLFKRLVDNVLEESPLDLSTSLVSKVFPVSPTHSDGRKSVSSDCTVSTNESESAASNAAMSAAAAAMFSKSLLVPPSSTMLPKSTRAKSPPHILSIESLTSKVSHPTPPSPPMSVGDSLAKFLPSPTAPIVTSAASTLNNNVSTRVPAVRRREKNMLPCNYCGKAFDRPSLLKRHIRIHTGERPHVCDICSKGFSTSSSLNTHRRIHSGEKPHQCGVCGKRFTASSNLYYHKMTHVKEKPHKCTMCSKSFPTPGDLKSHTYVHTGTWPFKCHICHRGFSKQTNLKNHLLLHSGDKPFNCDICHKKFALSCNLRAHLKTHEAEYQNSAASLALYQRALAVLGSQAAAAAAASSEDQGSPASNEEDNMEEDDEEGSESRSRQSASPSDLKKTPPTSANSSPSRLEFTKQLTVAV</sequence>
<dbReference type="OMA" id="THEGEHQ"/>
<evidence type="ECO:0000256" key="3">
    <source>
        <dbReference type="ARBA" id="ARBA00022723"/>
    </source>
</evidence>